<keyword evidence="2" id="KW-0808">Transferase</keyword>
<gene>
    <name evidence="4" type="primary">yjiC</name>
    <name evidence="4" type="ORF">Cci01nite_31680</name>
</gene>
<evidence type="ECO:0000256" key="2">
    <source>
        <dbReference type="ARBA" id="ARBA00022679"/>
    </source>
</evidence>
<dbReference type="PANTHER" id="PTHR21015:SF22">
    <property type="entry name" value="GLYCOSYLTRANSFERASE"/>
    <property type="match status" value="1"/>
</dbReference>
<dbReference type="AlphaFoldDB" id="A0A8J3KLG7"/>
<dbReference type="GO" id="GO:0008194">
    <property type="term" value="F:UDP-glycosyltransferase activity"/>
    <property type="evidence" value="ECO:0007669"/>
    <property type="project" value="InterPro"/>
</dbReference>
<dbReference type="SUPFAM" id="SSF53756">
    <property type="entry name" value="UDP-Glycosyltransferase/glycogen phosphorylase"/>
    <property type="match status" value="1"/>
</dbReference>
<dbReference type="GO" id="GO:0016758">
    <property type="term" value="F:hexosyltransferase activity"/>
    <property type="evidence" value="ECO:0007669"/>
    <property type="project" value="InterPro"/>
</dbReference>
<evidence type="ECO:0000313" key="5">
    <source>
        <dbReference type="Proteomes" id="UP000659904"/>
    </source>
</evidence>
<dbReference type="Pfam" id="PF06722">
    <property type="entry name" value="EryCIII-like_C"/>
    <property type="match status" value="1"/>
</dbReference>
<dbReference type="Proteomes" id="UP000659904">
    <property type="component" value="Unassembled WGS sequence"/>
</dbReference>
<dbReference type="PROSITE" id="PS00375">
    <property type="entry name" value="UDPGT"/>
    <property type="match status" value="1"/>
</dbReference>
<sequence>MGRHIAFFNIPAIGHVYPTLPVVEELTRRGHRVTYCTTEERRPVVEAAGAIVRPYRSLRPADHDPTLCAPARDGYISQTLLAFLEEAEATYTQLAPVYHDDRPDLVVFDRMAFAGRVLAARLDVPTVQLWPMLVSNEHWSMGQALAAFDPADPVLGTYQARLEAFLAEHCPALDPARFLTPEPEAHLAFYPRSFQYAGELFGPGHRFVGPCLRRAPLRWRPPRDRDVLLVTLGTVYNNRPDFYRHAVEAFGGTDWHVVLAVGERINLRELGRTPANVEVRRFVPQLDVLAHATAMICHAGMGGVMEAMSAGVPVLAAPQTLEQEANALRVEQLGLGTRLTAEHADPGALRTAIELMVKDPAIMDGVDHMRRAITAAGGATRAADTIEQCLP</sequence>
<dbReference type="InterPro" id="IPR006326">
    <property type="entry name" value="UDPGT_MGT-like"/>
</dbReference>
<accession>A0A8J3KLG7</accession>
<dbReference type="InterPro" id="IPR010610">
    <property type="entry name" value="EryCIII-like_C"/>
</dbReference>
<dbReference type="InterPro" id="IPR002213">
    <property type="entry name" value="UDP_glucos_trans"/>
</dbReference>
<dbReference type="NCBIfam" id="TIGR01426">
    <property type="entry name" value="MGT"/>
    <property type="match status" value="1"/>
</dbReference>
<dbReference type="Gene3D" id="3.40.50.2000">
    <property type="entry name" value="Glycogen Phosphorylase B"/>
    <property type="match status" value="2"/>
</dbReference>
<evidence type="ECO:0000313" key="4">
    <source>
        <dbReference type="EMBL" id="GIF98074.1"/>
    </source>
</evidence>
<proteinExistence type="inferred from homology"/>
<evidence type="ECO:0000259" key="3">
    <source>
        <dbReference type="Pfam" id="PF06722"/>
    </source>
</evidence>
<comment type="similarity">
    <text evidence="1">Belongs to the UDP-glycosyltransferase family.</text>
</comment>
<dbReference type="InterPro" id="IPR035595">
    <property type="entry name" value="UDP_glycos_trans_CS"/>
</dbReference>
<dbReference type="EMBL" id="BONH01000012">
    <property type="protein sequence ID" value="GIF98074.1"/>
    <property type="molecule type" value="Genomic_DNA"/>
</dbReference>
<feature type="domain" description="Erythromycin biosynthesis protein CIII-like C-terminal" evidence="3">
    <location>
        <begin position="248"/>
        <end position="376"/>
    </location>
</feature>
<dbReference type="RefSeq" id="WP_120322406.1">
    <property type="nucleotide sequence ID" value="NZ_BONH01000012.1"/>
</dbReference>
<dbReference type="CDD" id="cd03784">
    <property type="entry name" value="GT1_Gtf-like"/>
    <property type="match status" value="1"/>
</dbReference>
<comment type="caution">
    <text evidence="4">The sequence shown here is derived from an EMBL/GenBank/DDBJ whole genome shotgun (WGS) entry which is preliminary data.</text>
</comment>
<protein>
    <submittedName>
        <fullName evidence="4">Putative UDP-glucosyltransferase YjiC</fullName>
    </submittedName>
</protein>
<dbReference type="FunFam" id="3.40.50.2000:FF:000072">
    <property type="entry name" value="Glycosyl transferase"/>
    <property type="match status" value="1"/>
</dbReference>
<name>A0A8J3KLG7_9ACTN</name>
<reference evidence="4 5" key="1">
    <citation type="submission" date="2021-01" db="EMBL/GenBank/DDBJ databases">
        <title>Whole genome shotgun sequence of Catellatospora citrea NBRC 14495.</title>
        <authorList>
            <person name="Komaki H."/>
            <person name="Tamura T."/>
        </authorList>
    </citation>
    <scope>NUCLEOTIDE SEQUENCE [LARGE SCALE GENOMIC DNA]</scope>
    <source>
        <strain evidence="4 5">NBRC 14495</strain>
    </source>
</reference>
<evidence type="ECO:0000256" key="1">
    <source>
        <dbReference type="ARBA" id="ARBA00009995"/>
    </source>
</evidence>
<keyword evidence="5" id="KW-1185">Reference proteome</keyword>
<organism evidence="4 5">
    <name type="scientific">Catellatospora citrea</name>
    <dbReference type="NCBI Taxonomy" id="53366"/>
    <lineage>
        <taxon>Bacteria</taxon>
        <taxon>Bacillati</taxon>
        <taxon>Actinomycetota</taxon>
        <taxon>Actinomycetes</taxon>
        <taxon>Micromonosporales</taxon>
        <taxon>Micromonosporaceae</taxon>
        <taxon>Catellatospora</taxon>
    </lineage>
</organism>
<dbReference type="PANTHER" id="PTHR21015">
    <property type="entry name" value="UDP-N-ACETYLGLUCOSAMINE--N-ACETYLMURAMYL-(PENTAPEPTIDE) PYROPHOSPHORYL-UNDECAPRENOL N-ACETYLGLUCOSAMINE TRANSFERASE 1"/>
    <property type="match status" value="1"/>
</dbReference>